<sequence length="284" mass="31383">MPKRPPATPSRRAANSPFAKLAENTASPSSTPPHGGAGKVGSPRTAPEPRDPHDAFLIPRTAEQTYHRRLRALLQDFLKEATAWEEEHTLEGIKWASDAKQTWEEISNLLRPTNADTQTARDDEQIRSSVVPLLQNLEQASAQLAKMLDRLRKHSAKINALADMGTDLLIETADGGRDALAFSQPMWATWTMEQFVLALRSLSLQYAVSTTEIAALIPKLCRPFDDPDMHRKRRSALEAFVRLPHLHPSGLSSAAPAFASDASLVTGASRHFLENVCEVEVRGW</sequence>
<feature type="region of interest" description="Disordered" evidence="1">
    <location>
        <begin position="1"/>
        <end position="57"/>
    </location>
</feature>
<accession>A0ABY8ELT8</accession>
<evidence type="ECO:0000313" key="2">
    <source>
        <dbReference type="EMBL" id="WFD45949.1"/>
    </source>
</evidence>
<protein>
    <submittedName>
        <fullName evidence="2">Uncharacterized protein</fullName>
    </submittedName>
</protein>
<evidence type="ECO:0000256" key="1">
    <source>
        <dbReference type="SAM" id="MobiDB-lite"/>
    </source>
</evidence>
<organism evidence="2 3">
    <name type="scientific">Malassezia furfur</name>
    <name type="common">Pityriasis versicolor infection agent</name>
    <name type="synonym">Pityrosporum furfur</name>
    <dbReference type="NCBI Taxonomy" id="55194"/>
    <lineage>
        <taxon>Eukaryota</taxon>
        <taxon>Fungi</taxon>
        <taxon>Dikarya</taxon>
        <taxon>Basidiomycota</taxon>
        <taxon>Ustilaginomycotina</taxon>
        <taxon>Malasseziomycetes</taxon>
        <taxon>Malasseziales</taxon>
        <taxon>Malasseziaceae</taxon>
        <taxon>Malassezia</taxon>
    </lineage>
</organism>
<gene>
    <name evidence="2" type="ORF">GLX27_000576</name>
</gene>
<evidence type="ECO:0000313" key="3">
    <source>
        <dbReference type="Proteomes" id="UP000818624"/>
    </source>
</evidence>
<reference evidence="2 3" key="1">
    <citation type="journal article" date="2020" name="Elife">
        <title>Loss of centromere function drives karyotype evolution in closely related Malassezia species.</title>
        <authorList>
            <person name="Sankaranarayanan S.R."/>
            <person name="Ianiri G."/>
            <person name="Coelho M.A."/>
            <person name="Reza M.H."/>
            <person name="Thimmappa B.C."/>
            <person name="Ganguly P."/>
            <person name="Vadnala R.N."/>
            <person name="Sun S."/>
            <person name="Siddharthan R."/>
            <person name="Tellgren-Roth C."/>
            <person name="Dawson T.L."/>
            <person name="Heitman J."/>
            <person name="Sanyal K."/>
        </authorList>
    </citation>
    <scope>NUCLEOTIDE SEQUENCE [LARGE SCALE GENOMIC DNA]</scope>
    <source>
        <strain evidence="2">CBS14141</strain>
    </source>
</reference>
<name>A0ABY8ELT8_MALFU</name>
<keyword evidence="3" id="KW-1185">Reference proteome</keyword>
<dbReference type="EMBL" id="CP046234">
    <property type="protein sequence ID" value="WFD45949.1"/>
    <property type="molecule type" value="Genomic_DNA"/>
</dbReference>
<proteinExistence type="predicted"/>
<dbReference type="Proteomes" id="UP000818624">
    <property type="component" value="Chromosome 1"/>
</dbReference>